<dbReference type="InterPro" id="IPR036345">
    <property type="entry name" value="ExoRNase_PH_dom2_sf"/>
</dbReference>
<dbReference type="HAMAP" id="MF_00591">
    <property type="entry name" value="Exosome_Rrp41"/>
    <property type="match status" value="1"/>
</dbReference>
<dbReference type="Gene3D" id="3.30.230.70">
    <property type="entry name" value="GHMP Kinase, N-terminal domain"/>
    <property type="match status" value="1"/>
</dbReference>
<evidence type="ECO:0000256" key="1">
    <source>
        <dbReference type="ARBA" id="ARBA00004496"/>
    </source>
</evidence>
<feature type="domain" description="Exoribonuclease phosphorolytic" evidence="9">
    <location>
        <begin position="23"/>
        <end position="152"/>
    </location>
</feature>
<name>A0ABD4Z4L6_9CREN</name>
<dbReference type="InterPro" id="IPR015847">
    <property type="entry name" value="ExoRNase_PH_dom2"/>
</dbReference>
<comment type="similarity">
    <text evidence="8">Belongs to the RNase PH family. Rrp41 subfamily.</text>
</comment>
<dbReference type="GO" id="GO:0000178">
    <property type="term" value="C:exosome (RNase complex)"/>
    <property type="evidence" value="ECO:0007669"/>
    <property type="project" value="UniProtKB-KW"/>
</dbReference>
<organism evidence="11 12">
    <name type="scientific">Ignisphaera cupida</name>
    <dbReference type="NCBI Taxonomy" id="3050454"/>
    <lineage>
        <taxon>Archaea</taxon>
        <taxon>Thermoproteota</taxon>
        <taxon>Thermoprotei</taxon>
        <taxon>Desulfurococcales</taxon>
        <taxon>Desulfurococcaceae</taxon>
        <taxon>Ignisphaera</taxon>
    </lineage>
</organism>
<sequence>MKGSKPQLIAEGKRIDGRGPADLRQIRMEVGVLKNADGSAIVEIGNTKVLAAVYGPREVVPRHEEQVDRAIIRCRYRMLSFSTMGERKSPAPSRREIELSKVIREALEPAIISSQFPRTAIDIFVEVLNADGGTRTAGITAASLALADAGIPMIDLVAAVAVGKVDGVIVLDLNEIEDMYGEADMPVAAMPSMGKITMIQLNGVLTPEEFRYALRLALDGINKIYSLQKETLKKKFVEVEE</sequence>
<dbReference type="FunFam" id="3.30.230.70:FF:000004">
    <property type="entry name" value="Exosome complex component Rrp41"/>
    <property type="match status" value="1"/>
</dbReference>
<dbReference type="GO" id="GO:0005737">
    <property type="term" value="C:cytoplasm"/>
    <property type="evidence" value="ECO:0007669"/>
    <property type="project" value="UniProtKB-SubCell"/>
</dbReference>
<dbReference type="PANTHER" id="PTHR11953">
    <property type="entry name" value="EXOSOME COMPLEX COMPONENT"/>
    <property type="match status" value="1"/>
</dbReference>
<dbReference type="SUPFAM" id="SSF54211">
    <property type="entry name" value="Ribosomal protein S5 domain 2-like"/>
    <property type="match status" value="1"/>
</dbReference>
<dbReference type="AlphaFoldDB" id="A0ABD4Z4L6"/>
<comment type="function">
    <text evidence="8">Catalytic component of the exosome, which is a complex involved in RNA degradation. Has 3'-&gt;5' exoribonuclease activity. Can also synthesize heteropolymeric RNA-tails.</text>
</comment>
<keyword evidence="2 8" id="KW-0963">Cytoplasm</keyword>
<dbReference type="EMBL" id="JASNVW010000001">
    <property type="protein sequence ID" value="MDK6028267.1"/>
    <property type="molecule type" value="Genomic_DNA"/>
</dbReference>
<evidence type="ECO:0000256" key="5">
    <source>
        <dbReference type="ARBA" id="ARBA00022835"/>
    </source>
</evidence>
<evidence type="ECO:0000313" key="11">
    <source>
        <dbReference type="EMBL" id="MDK6028267.1"/>
    </source>
</evidence>
<evidence type="ECO:0000256" key="4">
    <source>
        <dbReference type="ARBA" id="ARBA00022801"/>
    </source>
</evidence>
<keyword evidence="12" id="KW-1185">Reference proteome</keyword>
<evidence type="ECO:0000256" key="7">
    <source>
        <dbReference type="ARBA" id="ARBA00062149"/>
    </source>
</evidence>
<evidence type="ECO:0000259" key="10">
    <source>
        <dbReference type="Pfam" id="PF03725"/>
    </source>
</evidence>
<dbReference type="InterPro" id="IPR027408">
    <property type="entry name" value="PNPase/RNase_PH_dom_sf"/>
</dbReference>
<dbReference type="EC" id="3.1.13.-" evidence="8"/>
<dbReference type="Pfam" id="PF03725">
    <property type="entry name" value="RNase_PH_C"/>
    <property type="match status" value="1"/>
</dbReference>
<protein>
    <recommendedName>
        <fullName evidence="8">Exosome complex component Rrp41</fullName>
        <ecNumber evidence="8">3.1.13.-</ecNumber>
    </recommendedName>
</protein>
<comment type="caution">
    <text evidence="11">The sequence shown here is derived from an EMBL/GenBank/DDBJ whole genome shotgun (WGS) entry which is preliminary data.</text>
</comment>
<accession>A0ABD4Z4L6</accession>
<proteinExistence type="inferred from homology"/>
<keyword evidence="4 8" id="KW-0378">Hydrolase</keyword>
<dbReference type="InterPro" id="IPR050080">
    <property type="entry name" value="RNase_PH"/>
</dbReference>
<dbReference type="InterPro" id="IPR020568">
    <property type="entry name" value="Ribosomal_Su5_D2-typ_SF"/>
</dbReference>
<evidence type="ECO:0000256" key="8">
    <source>
        <dbReference type="HAMAP-Rule" id="MF_00591"/>
    </source>
</evidence>
<dbReference type="Pfam" id="PF01138">
    <property type="entry name" value="RNase_PH"/>
    <property type="match status" value="1"/>
</dbReference>
<dbReference type="SUPFAM" id="SSF55666">
    <property type="entry name" value="Ribonuclease PH domain 2-like"/>
    <property type="match status" value="1"/>
</dbReference>
<evidence type="ECO:0000256" key="6">
    <source>
        <dbReference type="ARBA" id="ARBA00022839"/>
    </source>
</evidence>
<dbReference type="GO" id="GO:0000175">
    <property type="term" value="F:3'-5'-RNA exonuclease activity"/>
    <property type="evidence" value="ECO:0007669"/>
    <property type="project" value="UniProtKB-UniRule"/>
</dbReference>
<reference evidence="11 12" key="1">
    <citation type="submission" date="2023-05" db="EMBL/GenBank/DDBJ databases">
        <title>A new hyperthermophilic archaea 'Ignisphaera cupida' sp. nov. and description of the family 'Ignisphaeraceae' fam. nov.</title>
        <authorList>
            <person name="Podosokorskaya O.A."/>
            <person name="Elcheninov A.G."/>
            <person name="Klukina A."/>
            <person name="Merkel A.Y."/>
        </authorList>
    </citation>
    <scope>NUCLEOTIDE SEQUENCE [LARGE SCALE GENOMIC DNA]</scope>
    <source>
        <strain evidence="11 12">4213-co</strain>
    </source>
</reference>
<dbReference type="RefSeq" id="WP_285273235.1">
    <property type="nucleotide sequence ID" value="NZ_JASNVW010000001.1"/>
</dbReference>
<dbReference type="GO" id="GO:0010467">
    <property type="term" value="P:gene expression"/>
    <property type="evidence" value="ECO:0007669"/>
    <property type="project" value="UniProtKB-ARBA"/>
</dbReference>
<evidence type="ECO:0000256" key="2">
    <source>
        <dbReference type="ARBA" id="ARBA00022490"/>
    </source>
</evidence>
<evidence type="ECO:0000313" key="12">
    <source>
        <dbReference type="Proteomes" id="UP001529235"/>
    </source>
</evidence>
<comment type="subunit">
    <text evidence="7 8">Component of the archaeal exosome complex. Forms a hexameric ring-like arrangement composed of 3 Rrp41-Rrp42 heterodimers. The hexameric ring associates with a trimer of Rrp4 and/or Csl4 subunits.</text>
</comment>
<feature type="domain" description="Exoribonuclease phosphorolytic" evidence="10">
    <location>
        <begin position="155"/>
        <end position="219"/>
    </location>
</feature>
<dbReference type="CDD" id="cd11366">
    <property type="entry name" value="RNase_PH_archRRP41"/>
    <property type="match status" value="1"/>
</dbReference>
<dbReference type="GO" id="GO:0000956">
    <property type="term" value="P:nuclear-transcribed mRNA catabolic process"/>
    <property type="evidence" value="ECO:0007669"/>
    <property type="project" value="UniProtKB-ARBA"/>
</dbReference>
<comment type="subcellular location">
    <subcellularLocation>
        <location evidence="1 8">Cytoplasm</location>
    </subcellularLocation>
</comment>
<dbReference type="InterPro" id="IPR001247">
    <property type="entry name" value="ExoRNase_PH_dom1"/>
</dbReference>
<dbReference type="NCBIfam" id="TIGR02065">
    <property type="entry name" value="ECX1"/>
    <property type="match status" value="1"/>
</dbReference>
<evidence type="ECO:0000259" key="9">
    <source>
        <dbReference type="Pfam" id="PF01138"/>
    </source>
</evidence>
<keyword evidence="6 8" id="KW-0269">Exonuclease</keyword>
<dbReference type="Proteomes" id="UP001529235">
    <property type="component" value="Unassembled WGS sequence"/>
</dbReference>
<keyword evidence="3 8" id="KW-0540">Nuclease</keyword>
<evidence type="ECO:0000256" key="3">
    <source>
        <dbReference type="ARBA" id="ARBA00022722"/>
    </source>
</evidence>
<gene>
    <name evidence="8 11" type="primary">rrp41</name>
    <name evidence="11" type="ORF">QPL79_02670</name>
</gene>
<dbReference type="PANTHER" id="PTHR11953:SF0">
    <property type="entry name" value="EXOSOME COMPLEX COMPONENT RRP41"/>
    <property type="match status" value="1"/>
</dbReference>
<keyword evidence="5 8" id="KW-0271">Exosome</keyword>
<dbReference type="InterPro" id="IPR011807">
    <property type="entry name" value="Rrp41"/>
</dbReference>